<reference evidence="2 3" key="1">
    <citation type="submission" date="2018-03" db="EMBL/GenBank/DDBJ databases">
        <title>Genome sequencing of Phreatobacter sp.</title>
        <authorList>
            <person name="Kim S.-J."/>
            <person name="Heo J."/>
            <person name="Kwon S.-W."/>
        </authorList>
    </citation>
    <scope>NUCLEOTIDE SEQUENCE [LARGE SCALE GENOMIC DNA]</scope>
    <source>
        <strain evidence="2 3">S-12</strain>
    </source>
</reference>
<gene>
    <name evidence="2" type="ORF">C6569_11555</name>
</gene>
<dbReference type="Proteomes" id="UP000237889">
    <property type="component" value="Chromosome"/>
</dbReference>
<dbReference type="RefSeq" id="WP_106748990.1">
    <property type="nucleotide sequence ID" value="NZ_CP027668.1"/>
</dbReference>
<dbReference type="InterPro" id="IPR001845">
    <property type="entry name" value="HTH_ArsR_DNA-bd_dom"/>
</dbReference>
<dbReference type="InterPro" id="IPR011991">
    <property type="entry name" value="ArsR-like_HTH"/>
</dbReference>
<name>A0A2S0NBV7_9HYPH</name>
<dbReference type="NCBIfam" id="NF033788">
    <property type="entry name" value="HTH_metalloreg"/>
    <property type="match status" value="1"/>
</dbReference>
<organism evidence="2 3">
    <name type="scientific">Phreatobacter cathodiphilus</name>
    <dbReference type="NCBI Taxonomy" id="1868589"/>
    <lineage>
        <taxon>Bacteria</taxon>
        <taxon>Pseudomonadati</taxon>
        <taxon>Pseudomonadota</taxon>
        <taxon>Alphaproteobacteria</taxon>
        <taxon>Hyphomicrobiales</taxon>
        <taxon>Phreatobacteraceae</taxon>
        <taxon>Phreatobacter</taxon>
    </lineage>
</organism>
<proteinExistence type="predicted"/>
<evidence type="ECO:0000259" key="1">
    <source>
        <dbReference type="PROSITE" id="PS50987"/>
    </source>
</evidence>
<dbReference type="OrthoDB" id="9790747at2"/>
<dbReference type="InterPro" id="IPR036388">
    <property type="entry name" value="WH-like_DNA-bd_sf"/>
</dbReference>
<dbReference type="KEGG" id="phr:C6569_11555"/>
<dbReference type="AlphaFoldDB" id="A0A2S0NBV7"/>
<dbReference type="CDD" id="cd00090">
    <property type="entry name" value="HTH_ARSR"/>
    <property type="match status" value="1"/>
</dbReference>
<keyword evidence="3" id="KW-1185">Reference proteome</keyword>
<accession>A0A2S0NBV7</accession>
<evidence type="ECO:0000313" key="2">
    <source>
        <dbReference type="EMBL" id="AVO45649.1"/>
    </source>
</evidence>
<dbReference type="Pfam" id="PF12840">
    <property type="entry name" value="HTH_20"/>
    <property type="match status" value="1"/>
</dbReference>
<dbReference type="EMBL" id="CP027668">
    <property type="protein sequence ID" value="AVO45649.1"/>
    <property type="molecule type" value="Genomic_DNA"/>
</dbReference>
<dbReference type="InterPro" id="IPR036390">
    <property type="entry name" value="WH_DNA-bd_sf"/>
</dbReference>
<dbReference type="PANTHER" id="PTHR38600:SF2">
    <property type="entry name" value="SLL0088 PROTEIN"/>
    <property type="match status" value="1"/>
</dbReference>
<feature type="domain" description="HTH arsR-type" evidence="1">
    <location>
        <begin position="1"/>
        <end position="94"/>
    </location>
</feature>
<sequence>MNAAPARLDDTFRALADPTRRAVVEALGRGPASVSDLARPFSMALPSFLQHLKLLEECGLVATEKRGRVRTCRLKPEPLAAAEHWLEAQRSLWTCRLDQLDALLATLKDEPRDGSA</sequence>
<dbReference type="SMART" id="SM00418">
    <property type="entry name" value="HTH_ARSR"/>
    <property type="match status" value="1"/>
</dbReference>
<evidence type="ECO:0000313" key="3">
    <source>
        <dbReference type="Proteomes" id="UP000237889"/>
    </source>
</evidence>
<dbReference type="PROSITE" id="PS50987">
    <property type="entry name" value="HTH_ARSR_2"/>
    <property type="match status" value="1"/>
</dbReference>
<dbReference type="PANTHER" id="PTHR38600">
    <property type="entry name" value="TRANSCRIPTIONAL REGULATORY PROTEIN"/>
    <property type="match status" value="1"/>
</dbReference>
<dbReference type="SUPFAM" id="SSF46785">
    <property type="entry name" value="Winged helix' DNA-binding domain"/>
    <property type="match status" value="1"/>
</dbReference>
<dbReference type="PRINTS" id="PR00778">
    <property type="entry name" value="HTHARSR"/>
</dbReference>
<dbReference type="Gene3D" id="1.10.10.10">
    <property type="entry name" value="Winged helix-like DNA-binding domain superfamily/Winged helix DNA-binding domain"/>
    <property type="match status" value="1"/>
</dbReference>
<protein>
    <submittedName>
        <fullName evidence="2">Transcriptional regulator</fullName>
    </submittedName>
</protein>
<dbReference type="GO" id="GO:0003700">
    <property type="term" value="F:DNA-binding transcription factor activity"/>
    <property type="evidence" value="ECO:0007669"/>
    <property type="project" value="InterPro"/>
</dbReference>